<accession>A0ABT2CHJ2</accession>
<sequence length="118" mass="12748">MTDRTLTVTRRAHPSGATVLTVTGELDHHTASHLSHALTQTPFGPDAPVVMDLSGLEYCDSTGITVLVTAYQRAQQAEAPLLLAGLGPELMRIIRIVGLDQLFTFRPTVELAIAELRT</sequence>
<dbReference type="PROSITE" id="PS50801">
    <property type="entry name" value="STAS"/>
    <property type="match status" value="1"/>
</dbReference>
<gene>
    <name evidence="4" type="ORF">NX801_14665</name>
</gene>
<dbReference type="EMBL" id="JANUGQ010000011">
    <property type="protein sequence ID" value="MCS0636878.1"/>
    <property type="molecule type" value="Genomic_DNA"/>
</dbReference>
<dbReference type="Gene3D" id="3.30.750.24">
    <property type="entry name" value="STAS domain"/>
    <property type="match status" value="1"/>
</dbReference>
<organism evidence="4 5">
    <name type="scientific">Streptomyces pyxinae</name>
    <dbReference type="NCBI Taxonomy" id="2970734"/>
    <lineage>
        <taxon>Bacteria</taxon>
        <taxon>Bacillati</taxon>
        <taxon>Actinomycetota</taxon>
        <taxon>Actinomycetes</taxon>
        <taxon>Kitasatosporales</taxon>
        <taxon>Streptomycetaceae</taxon>
        <taxon>Streptomyces</taxon>
    </lineage>
</organism>
<evidence type="ECO:0000313" key="4">
    <source>
        <dbReference type="EMBL" id="MCS0636878.1"/>
    </source>
</evidence>
<reference evidence="4" key="1">
    <citation type="submission" date="2022-08" db="EMBL/GenBank/DDBJ databases">
        <authorList>
            <person name="Somphong A."/>
            <person name="Phongsopitanun W."/>
        </authorList>
    </citation>
    <scope>NUCLEOTIDE SEQUENCE</scope>
    <source>
        <strain evidence="4">LP05-1</strain>
    </source>
</reference>
<dbReference type="InterPro" id="IPR002645">
    <property type="entry name" value="STAS_dom"/>
</dbReference>
<dbReference type="NCBIfam" id="TIGR00377">
    <property type="entry name" value="ant_ant_sig"/>
    <property type="match status" value="1"/>
</dbReference>
<name>A0ABT2CHJ2_9ACTN</name>
<dbReference type="Proteomes" id="UP001431313">
    <property type="component" value="Unassembled WGS sequence"/>
</dbReference>
<dbReference type="CDD" id="cd07043">
    <property type="entry name" value="STAS_anti-anti-sigma_factors"/>
    <property type="match status" value="1"/>
</dbReference>
<dbReference type="SUPFAM" id="SSF52091">
    <property type="entry name" value="SpoIIaa-like"/>
    <property type="match status" value="1"/>
</dbReference>
<proteinExistence type="inferred from homology"/>
<comment type="caution">
    <text evidence="4">The sequence shown here is derived from an EMBL/GenBank/DDBJ whole genome shotgun (WGS) entry which is preliminary data.</text>
</comment>
<evidence type="ECO:0000313" key="5">
    <source>
        <dbReference type="Proteomes" id="UP001431313"/>
    </source>
</evidence>
<evidence type="ECO:0000259" key="3">
    <source>
        <dbReference type="PROSITE" id="PS50801"/>
    </source>
</evidence>
<evidence type="ECO:0000256" key="1">
    <source>
        <dbReference type="ARBA" id="ARBA00009013"/>
    </source>
</evidence>
<protein>
    <recommendedName>
        <fullName evidence="2">Anti-sigma factor antagonist</fullName>
    </recommendedName>
</protein>
<dbReference type="InterPro" id="IPR003658">
    <property type="entry name" value="Anti-sigma_ant"/>
</dbReference>
<keyword evidence="5" id="KW-1185">Reference proteome</keyword>
<dbReference type="InterPro" id="IPR036513">
    <property type="entry name" value="STAS_dom_sf"/>
</dbReference>
<comment type="similarity">
    <text evidence="1 2">Belongs to the anti-sigma-factor antagonist family.</text>
</comment>
<dbReference type="Pfam" id="PF01740">
    <property type="entry name" value="STAS"/>
    <property type="match status" value="1"/>
</dbReference>
<dbReference type="PANTHER" id="PTHR33495">
    <property type="entry name" value="ANTI-SIGMA FACTOR ANTAGONIST TM_1081-RELATED-RELATED"/>
    <property type="match status" value="1"/>
</dbReference>
<dbReference type="RefSeq" id="WP_258788141.1">
    <property type="nucleotide sequence ID" value="NZ_JANUGQ010000011.1"/>
</dbReference>
<dbReference type="PANTHER" id="PTHR33495:SF2">
    <property type="entry name" value="ANTI-SIGMA FACTOR ANTAGONIST TM_1081-RELATED"/>
    <property type="match status" value="1"/>
</dbReference>
<evidence type="ECO:0000256" key="2">
    <source>
        <dbReference type="RuleBase" id="RU003749"/>
    </source>
</evidence>
<feature type="domain" description="STAS" evidence="3">
    <location>
        <begin position="16"/>
        <end position="116"/>
    </location>
</feature>